<dbReference type="OrthoDB" id="9805661at2"/>
<organism evidence="3 4">
    <name type="scientific">Parazoarcus communis SWub3 = DSM 12120</name>
    <dbReference type="NCBI Taxonomy" id="1121029"/>
    <lineage>
        <taxon>Bacteria</taxon>
        <taxon>Pseudomonadati</taxon>
        <taxon>Pseudomonadota</taxon>
        <taxon>Betaproteobacteria</taxon>
        <taxon>Rhodocyclales</taxon>
        <taxon>Zoogloeaceae</taxon>
        <taxon>Parazoarcus</taxon>
    </lineage>
</organism>
<protein>
    <submittedName>
        <fullName evidence="3">Glycosyltransferase family 1 protein</fullName>
    </submittedName>
</protein>
<feature type="domain" description="Glycosyltransferase subfamily 4-like N-terminal" evidence="2">
    <location>
        <begin position="14"/>
        <end position="160"/>
    </location>
</feature>
<dbReference type="PANTHER" id="PTHR45947:SF3">
    <property type="entry name" value="SULFOQUINOVOSYL TRANSFERASE SQD2"/>
    <property type="match status" value="1"/>
</dbReference>
<name>A0A323V0E3_9RHOO</name>
<keyword evidence="4" id="KW-1185">Reference proteome</keyword>
<dbReference type="Proteomes" id="UP000248259">
    <property type="component" value="Unassembled WGS sequence"/>
</dbReference>
<dbReference type="GO" id="GO:0016758">
    <property type="term" value="F:hexosyltransferase activity"/>
    <property type="evidence" value="ECO:0007669"/>
    <property type="project" value="TreeGrafter"/>
</dbReference>
<dbReference type="EMBL" id="QKOE01000003">
    <property type="protein sequence ID" value="PZA17563.1"/>
    <property type="molecule type" value="Genomic_DNA"/>
</dbReference>
<dbReference type="Pfam" id="PF00534">
    <property type="entry name" value="Glycos_transf_1"/>
    <property type="match status" value="1"/>
</dbReference>
<sequence length="371" mass="39947">MKVLHIESGRHLYGGAKQVLHIMEGLSRRGVDNLLACPRGAEIAAPARQHGEVVEMRMAGDADAGLALRVLRLVAQHRPDIVHVHSRRGADLWGGIGARLARVPVVLSRRVDNREPRWLAGIKYPLYDHVIAISEGIRAVLIEAGLRPAQLSCVRSAVDASPFLREYDKAAYRAAHGLAADTPMVGMVAQLIRRKGHRHLIGALNTVLAALPRLQVQIFGRGPLEAEIRQWIEAHGLTNNVHLMGFVDDLPARLGCLDVVVHPADMEGLGVSLLQAAAAGVPLLACRSGGIPEVVRHEHNGLLVDAGDVSALSAGLIRLLGDAGLRERLGRAGRELMVREFSIEAMCEGNLAVYRQLLTPDGLALPVSLPA</sequence>
<evidence type="ECO:0000259" key="2">
    <source>
        <dbReference type="Pfam" id="PF13439"/>
    </source>
</evidence>
<dbReference type="CDD" id="cd03801">
    <property type="entry name" value="GT4_PimA-like"/>
    <property type="match status" value="1"/>
</dbReference>
<dbReference type="SUPFAM" id="SSF53756">
    <property type="entry name" value="UDP-Glycosyltransferase/glycogen phosphorylase"/>
    <property type="match status" value="1"/>
</dbReference>
<evidence type="ECO:0000259" key="1">
    <source>
        <dbReference type="Pfam" id="PF00534"/>
    </source>
</evidence>
<dbReference type="AlphaFoldDB" id="A0A323V0E3"/>
<keyword evidence="3" id="KW-0808">Transferase</keyword>
<dbReference type="PANTHER" id="PTHR45947">
    <property type="entry name" value="SULFOQUINOVOSYL TRANSFERASE SQD2"/>
    <property type="match status" value="1"/>
</dbReference>
<dbReference type="InterPro" id="IPR001296">
    <property type="entry name" value="Glyco_trans_1"/>
</dbReference>
<evidence type="ECO:0000313" key="4">
    <source>
        <dbReference type="Proteomes" id="UP000248259"/>
    </source>
</evidence>
<comment type="caution">
    <text evidence="3">The sequence shown here is derived from an EMBL/GenBank/DDBJ whole genome shotgun (WGS) entry which is preliminary data.</text>
</comment>
<proteinExistence type="predicted"/>
<dbReference type="InterPro" id="IPR050194">
    <property type="entry name" value="Glycosyltransferase_grp1"/>
</dbReference>
<reference evidence="3 4" key="1">
    <citation type="submission" date="2018-06" db="EMBL/GenBank/DDBJ databases">
        <title>Azoarcus communis strain SWub3 genome.</title>
        <authorList>
            <person name="Zorraquino Salvo V."/>
            <person name="Toubiana D."/>
            <person name="Blumwald E."/>
        </authorList>
    </citation>
    <scope>NUCLEOTIDE SEQUENCE [LARGE SCALE GENOMIC DNA]</scope>
    <source>
        <strain evidence="3 4">SWub3</strain>
    </source>
</reference>
<evidence type="ECO:0000313" key="3">
    <source>
        <dbReference type="EMBL" id="PZA17563.1"/>
    </source>
</evidence>
<accession>A0A323V0E3</accession>
<gene>
    <name evidence="3" type="ORF">DNK49_06855</name>
</gene>
<dbReference type="Gene3D" id="3.40.50.2000">
    <property type="entry name" value="Glycogen Phosphorylase B"/>
    <property type="match status" value="2"/>
</dbReference>
<dbReference type="InterPro" id="IPR028098">
    <property type="entry name" value="Glyco_trans_4-like_N"/>
</dbReference>
<feature type="domain" description="Glycosyl transferase family 1" evidence="1">
    <location>
        <begin position="169"/>
        <end position="335"/>
    </location>
</feature>
<dbReference type="Pfam" id="PF13439">
    <property type="entry name" value="Glyco_transf_4"/>
    <property type="match status" value="1"/>
</dbReference>